<gene>
    <name evidence="1" type="ORF">ASIM_LOCUS6329</name>
</gene>
<reference evidence="1 2" key="2">
    <citation type="submission" date="2018-11" db="EMBL/GenBank/DDBJ databases">
        <authorList>
            <consortium name="Pathogen Informatics"/>
        </authorList>
    </citation>
    <scope>NUCLEOTIDE SEQUENCE [LARGE SCALE GENOMIC DNA]</scope>
</reference>
<organism evidence="3">
    <name type="scientific">Anisakis simplex</name>
    <name type="common">Herring worm</name>
    <dbReference type="NCBI Taxonomy" id="6269"/>
    <lineage>
        <taxon>Eukaryota</taxon>
        <taxon>Metazoa</taxon>
        <taxon>Ecdysozoa</taxon>
        <taxon>Nematoda</taxon>
        <taxon>Chromadorea</taxon>
        <taxon>Rhabditida</taxon>
        <taxon>Spirurina</taxon>
        <taxon>Ascaridomorpha</taxon>
        <taxon>Ascaridoidea</taxon>
        <taxon>Anisakidae</taxon>
        <taxon>Anisakis</taxon>
        <taxon>Anisakis simplex complex</taxon>
    </lineage>
</organism>
<dbReference type="AlphaFoldDB" id="A0A0M3JFZ9"/>
<sequence length="73" mass="8223">MSSNFAGRRSESDEAIDGVGTEEIVADGESICLSGYLHVMFNKKDRGKHWSVLRSNQLTFYANEDEVRLGNFH</sequence>
<dbReference type="Proteomes" id="UP000267096">
    <property type="component" value="Unassembled WGS sequence"/>
</dbReference>
<reference evidence="3" key="1">
    <citation type="submission" date="2017-02" db="UniProtKB">
        <authorList>
            <consortium name="WormBaseParasite"/>
        </authorList>
    </citation>
    <scope>IDENTIFICATION</scope>
</reference>
<dbReference type="WBParaSite" id="ASIM_0000655301-mRNA-1">
    <property type="protein sequence ID" value="ASIM_0000655301-mRNA-1"/>
    <property type="gene ID" value="ASIM_0000655301"/>
</dbReference>
<name>A0A0M3JFZ9_ANISI</name>
<proteinExistence type="predicted"/>
<accession>A0A0M3JFZ9</accession>
<dbReference type="EMBL" id="UYRR01013602">
    <property type="protein sequence ID" value="VDK26861.1"/>
    <property type="molecule type" value="Genomic_DNA"/>
</dbReference>
<keyword evidence="2" id="KW-1185">Reference proteome</keyword>
<evidence type="ECO:0000313" key="3">
    <source>
        <dbReference type="WBParaSite" id="ASIM_0000655301-mRNA-1"/>
    </source>
</evidence>
<evidence type="ECO:0000313" key="2">
    <source>
        <dbReference type="Proteomes" id="UP000267096"/>
    </source>
</evidence>
<dbReference type="SUPFAM" id="SSF50729">
    <property type="entry name" value="PH domain-like"/>
    <property type="match status" value="1"/>
</dbReference>
<evidence type="ECO:0000313" key="1">
    <source>
        <dbReference type="EMBL" id="VDK26861.1"/>
    </source>
</evidence>
<protein>
    <submittedName>
        <fullName evidence="3">PH domain-containing protein</fullName>
    </submittedName>
</protein>